<name>A0A5J4J0Z7_9FLAO</name>
<protein>
    <submittedName>
        <fullName evidence="1">Uncharacterized protein</fullName>
    </submittedName>
</protein>
<dbReference type="Proteomes" id="UP000326509">
    <property type="component" value="Unassembled WGS sequence"/>
</dbReference>
<evidence type="ECO:0000313" key="2">
    <source>
        <dbReference type="Proteomes" id="UP000326509"/>
    </source>
</evidence>
<keyword evidence="2" id="KW-1185">Reference proteome</keyword>
<reference evidence="1 2" key="1">
    <citation type="submission" date="2019-08" db="EMBL/GenBank/DDBJ databases">
        <title>Draft genome sequence of Ulvibacter marinus type strain NBRC 109484.</title>
        <authorList>
            <person name="Kawano K."/>
            <person name="Ushijima N."/>
            <person name="Kihara M."/>
            <person name="Itoh H."/>
        </authorList>
    </citation>
    <scope>NUCLEOTIDE SEQUENCE [LARGE SCALE GENOMIC DNA]</scope>
    <source>
        <strain evidence="1 2">NBRC 109484</strain>
    </source>
</reference>
<dbReference type="AlphaFoldDB" id="A0A5J4J0Z7"/>
<proteinExistence type="predicted"/>
<dbReference type="EMBL" id="BKCG01000003">
    <property type="protein sequence ID" value="GER59491.1"/>
    <property type="molecule type" value="Genomic_DNA"/>
</dbReference>
<evidence type="ECO:0000313" key="1">
    <source>
        <dbReference type="EMBL" id="GER59491.1"/>
    </source>
</evidence>
<gene>
    <name evidence="1" type="ORF">ULMA_15990</name>
</gene>
<organism evidence="1 2">
    <name type="scientific">Patiriisocius marinus</name>
    <dbReference type="NCBI Taxonomy" id="1397112"/>
    <lineage>
        <taxon>Bacteria</taxon>
        <taxon>Pseudomonadati</taxon>
        <taxon>Bacteroidota</taxon>
        <taxon>Flavobacteriia</taxon>
        <taxon>Flavobacteriales</taxon>
        <taxon>Flavobacteriaceae</taxon>
        <taxon>Patiriisocius</taxon>
    </lineage>
</organism>
<accession>A0A5J4J0Z7</accession>
<sequence length="69" mass="7590">MKTKFNSKLFKKSIEKKSLDNLFGGGVIGGSGGTETGPTNHYPSGDTYETIYNDDCSIFWYDVSPVCQD</sequence>
<comment type="caution">
    <text evidence="1">The sequence shown here is derived from an EMBL/GenBank/DDBJ whole genome shotgun (WGS) entry which is preliminary data.</text>
</comment>
<dbReference type="RefSeq" id="WP_151673833.1">
    <property type="nucleotide sequence ID" value="NZ_BKCG01000003.1"/>
</dbReference>